<dbReference type="RefSeq" id="WP_234767022.1">
    <property type="nucleotide sequence ID" value="NZ_JAKEIP010000230.1"/>
</dbReference>
<gene>
    <name evidence="1" type="ORF">L0P92_34655</name>
</gene>
<keyword evidence="2" id="KW-1185">Reference proteome</keyword>
<dbReference type="Proteomes" id="UP001139384">
    <property type="component" value="Unassembled WGS sequence"/>
</dbReference>
<proteinExistence type="predicted"/>
<name>A0A9X1Q4Z1_STRM4</name>
<accession>A0A9X1Q4Z1</accession>
<organism evidence="1 2">
    <name type="scientific">Streptomyces muensis</name>
    <dbReference type="NCBI Taxonomy" id="1077944"/>
    <lineage>
        <taxon>Bacteria</taxon>
        <taxon>Bacillati</taxon>
        <taxon>Actinomycetota</taxon>
        <taxon>Actinomycetes</taxon>
        <taxon>Kitasatosporales</taxon>
        <taxon>Streptomycetaceae</taxon>
        <taxon>Streptomyces</taxon>
    </lineage>
</organism>
<evidence type="ECO:0000313" key="2">
    <source>
        <dbReference type="Proteomes" id="UP001139384"/>
    </source>
</evidence>
<evidence type="ECO:0000313" key="1">
    <source>
        <dbReference type="EMBL" id="MCF1598651.1"/>
    </source>
</evidence>
<sequence>MSFEIRILCEHPDVPRIAQTVLASVDATSVRRMPTSDGTRTRLYINADHRSNHADCTVCDDDGMVLWALPNGSEQRRPCTGMDYEDLLAAGLVRHSPYRQTWRRSTHD</sequence>
<dbReference type="EMBL" id="JAKEIP010000230">
    <property type="protein sequence ID" value="MCF1598651.1"/>
    <property type="molecule type" value="Genomic_DNA"/>
</dbReference>
<comment type="caution">
    <text evidence="1">The sequence shown here is derived from an EMBL/GenBank/DDBJ whole genome shotgun (WGS) entry which is preliminary data.</text>
</comment>
<reference evidence="1" key="1">
    <citation type="submission" date="2022-01" db="EMBL/GenBank/DDBJ databases">
        <title>Draft Genome Sequences of Seven Type Strains of the Genus Streptomyces.</title>
        <authorList>
            <person name="Aziz S."/>
            <person name="Coretto E."/>
            <person name="Chronakova A."/>
            <person name="Sproer C."/>
            <person name="Huber K."/>
            <person name="Nouioui I."/>
            <person name="Gross H."/>
        </authorList>
    </citation>
    <scope>NUCLEOTIDE SEQUENCE</scope>
    <source>
        <strain evidence="1">DSM 103493</strain>
    </source>
</reference>
<protein>
    <submittedName>
        <fullName evidence="1">Uncharacterized protein</fullName>
    </submittedName>
</protein>
<dbReference type="AlphaFoldDB" id="A0A9X1Q4Z1"/>